<feature type="domain" description="F-box" evidence="2">
    <location>
        <begin position="2"/>
        <end position="48"/>
    </location>
</feature>
<feature type="compositionally biased region" description="Basic and acidic residues" evidence="1">
    <location>
        <begin position="475"/>
        <end position="484"/>
    </location>
</feature>
<name>A0A2U3EJ20_PURLI</name>
<evidence type="ECO:0000313" key="4">
    <source>
        <dbReference type="Proteomes" id="UP000245956"/>
    </source>
</evidence>
<dbReference type="Pfam" id="PF00646">
    <property type="entry name" value="F-box"/>
    <property type="match status" value="1"/>
</dbReference>
<protein>
    <recommendedName>
        <fullName evidence="2">F-box domain-containing protein</fullName>
    </recommendedName>
</protein>
<gene>
    <name evidence="3" type="ORF">PCL_07797</name>
</gene>
<dbReference type="AlphaFoldDB" id="A0A2U3EJ20"/>
<reference evidence="3 4" key="1">
    <citation type="journal article" date="2016" name="Front. Microbiol.">
        <title>Genome and transcriptome sequences reveal the specific parasitism of the nematophagous Purpureocillium lilacinum 36-1.</title>
        <authorList>
            <person name="Xie J."/>
            <person name="Li S."/>
            <person name="Mo C."/>
            <person name="Xiao X."/>
            <person name="Peng D."/>
            <person name="Wang G."/>
            <person name="Xiao Y."/>
        </authorList>
    </citation>
    <scope>NUCLEOTIDE SEQUENCE [LARGE SCALE GENOMIC DNA]</scope>
    <source>
        <strain evidence="3 4">36-1</strain>
    </source>
</reference>
<feature type="region of interest" description="Disordered" evidence="1">
    <location>
        <begin position="436"/>
        <end position="510"/>
    </location>
</feature>
<evidence type="ECO:0000256" key="1">
    <source>
        <dbReference type="SAM" id="MobiDB-lite"/>
    </source>
</evidence>
<dbReference type="PROSITE" id="PS50181">
    <property type="entry name" value="FBOX"/>
    <property type="match status" value="1"/>
</dbReference>
<dbReference type="InterPro" id="IPR036047">
    <property type="entry name" value="F-box-like_dom_sf"/>
</dbReference>
<proteinExistence type="predicted"/>
<dbReference type="Proteomes" id="UP000245956">
    <property type="component" value="Unassembled WGS sequence"/>
</dbReference>
<feature type="compositionally biased region" description="Polar residues" evidence="1">
    <location>
        <begin position="496"/>
        <end position="506"/>
    </location>
</feature>
<dbReference type="SUPFAM" id="SSF81383">
    <property type="entry name" value="F-box domain"/>
    <property type="match status" value="1"/>
</dbReference>
<sequence>MKNMLMTLPWDVFTEVILNVAPYDTLRVRCVCRALKNVLDSSDVAIRLVRYHFPRARESRFLRALVEKGDRTNILGIDWAYVFRRLVRRYYHIGNAKFWRQFSVPMVRRGANMMPFFPMHRGLSYKNIQRVVHYADPLWSFDPEPGLLVYPGPPVPDNYGISQWYMLDIYTGITAQIPFDSGGRVVRRVRLSHGVLIFEWCRQLSPSQYVHAGTSHDIRLHCATAMDVVRCVPWNGVYTEHVGGQNARFPWRFDFRGEWRIEWLNPRPDSECDRMFSDHNATHYIAYILKTRGPNRIRNWEAVKLWDIRPEAMVAASAADKEPGYNLVNARCPLVRELTANDLRFYFGRQGASPDFMSIRLDDRTWDEQTRSVCGQFYITEEIHPWMDGPHRSTAPTRVHGLFVTGMPLTGIGPEWYLCCGDPNFASAPGGGHDIAHGLCQTGPHTRQLPEPEPEPDADAGSSLWDILGSDSDSEVDHGDDVSAPRRARPNARNPSTHANTQQDGTGSAGSGCYEYVFRPLTARQVRRLRGEHEPTDDELMERDLAETWPGRPPCWRHDEYPRFNLAQVFDAAAGVRIIAQSDIHLAPYSRSAKPILRVESDVEAAYSAAGYKDNRDEGQSWEFHESMWSQLMCRHIILGDERWIVGEAPDNKALTIGIF</sequence>
<dbReference type="InterPro" id="IPR001810">
    <property type="entry name" value="F-box_dom"/>
</dbReference>
<evidence type="ECO:0000259" key="2">
    <source>
        <dbReference type="PROSITE" id="PS50181"/>
    </source>
</evidence>
<organism evidence="3 4">
    <name type="scientific">Purpureocillium lilacinum</name>
    <name type="common">Paecilomyces lilacinus</name>
    <dbReference type="NCBI Taxonomy" id="33203"/>
    <lineage>
        <taxon>Eukaryota</taxon>
        <taxon>Fungi</taxon>
        <taxon>Dikarya</taxon>
        <taxon>Ascomycota</taxon>
        <taxon>Pezizomycotina</taxon>
        <taxon>Sordariomycetes</taxon>
        <taxon>Hypocreomycetidae</taxon>
        <taxon>Hypocreales</taxon>
        <taxon>Ophiocordycipitaceae</taxon>
        <taxon>Purpureocillium</taxon>
    </lineage>
</organism>
<dbReference type="EMBL" id="LCWV01000003">
    <property type="protein sequence ID" value="PWI74483.1"/>
    <property type="molecule type" value="Genomic_DNA"/>
</dbReference>
<accession>A0A2U3EJ20</accession>
<dbReference type="SMART" id="SM00256">
    <property type="entry name" value="FBOX"/>
    <property type="match status" value="1"/>
</dbReference>
<evidence type="ECO:0000313" key="3">
    <source>
        <dbReference type="EMBL" id="PWI74483.1"/>
    </source>
</evidence>
<comment type="caution">
    <text evidence="3">The sequence shown here is derived from an EMBL/GenBank/DDBJ whole genome shotgun (WGS) entry which is preliminary data.</text>
</comment>